<sequence length="140" mass="15667">MHKISLYLIVPAALVLFARTSSGEILNCPPQIQTHPKANEVAGWEMLAEPAQHYFENAGIYSGHPREQASLVPDEQVGAKKLTARWSLPPNSQHAYWLGCSYRGTTVMAVRQLDSHYRSCSIEYAKRRGSGLEIKQIQCN</sequence>
<feature type="chain" id="PRO_5030597053" evidence="1">
    <location>
        <begin position="24"/>
        <end position="140"/>
    </location>
</feature>
<name>A0A7W5BDQ8_9BURK</name>
<evidence type="ECO:0000256" key="1">
    <source>
        <dbReference type="SAM" id="SignalP"/>
    </source>
</evidence>
<dbReference type="NCBIfam" id="NF042415">
    <property type="entry name" value="STY0301_fam"/>
    <property type="match status" value="1"/>
</dbReference>
<dbReference type="RefSeq" id="WP_307729563.1">
    <property type="nucleotide sequence ID" value="NZ_JACHXD010000014.1"/>
</dbReference>
<accession>A0A7W5BDQ8</accession>
<evidence type="ECO:0000313" key="2">
    <source>
        <dbReference type="EMBL" id="MBB3121262.1"/>
    </source>
</evidence>
<protein>
    <submittedName>
        <fullName evidence="2">Uncharacterized protein</fullName>
    </submittedName>
</protein>
<organism evidence="2 3">
    <name type="scientific">Pseudoduganella violacea</name>
    <dbReference type="NCBI Taxonomy" id="1715466"/>
    <lineage>
        <taxon>Bacteria</taxon>
        <taxon>Pseudomonadati</taxon>
        <taxon>Pseudomonadota</taxon>
        <taxon>Betaproteobacteria</taxon>
        <taxon>Burkholderiales</taxon>
        <taxon>Oxalobacteraceae</taxon>
        <taxon>Telluria group</taxon>
        <taxon>Pseudoduganella</taxon>
    </lineage>
</organism>
<gene>
    <name evidence="2" type="ORF">FHS03_004338</name>
</gene>
<proteinExistence type="predicted"/>
<dbReference type="InterPro" id="IPR049973">
    <property type="entry name" value="STY0301-like"/>
</dbReference>
<keyword evidence="3" id="KW-1185">Reference proteome</keyword>
<feature type="signal peptide" evidence="1">
    <location>
        <begin position="1"/>
        <end position="23"/>
    </location>
</feature>
<evidence type="ECO:0000313" key="3">
    <source>
        <dbReference type="Proteomes" id="UP000541535"/>
    </source>
</evidence>
<dbReference type="Proteomes" id="UP000541535">
    <property type="component" value="Unassembled WGS sequence"/>
</dbReference>
<dbReference type="EMBL" id="JACHXD010000014">
    <property type="protein sequence ID" value="MBB3121262.1"/>
    <property type="molecule type" value="Genomic_DNA"/>
</dbReference>
<comment type="caution">
    <text evidence="2">The sequence shown here is derived from an EMBL/GenBank/DDBJ whole genome shotgun (WGS) entry which is preliminary data.</text>
</comment>
<dbReference type="AlphaFoldDB" id="A0A7W5BDQ8"/>
<reference evidence="2 3" key="1">
    <citation type="submission" date="2020-08" db="EMBL/GenBank/DDBJ databases">
        <title>Genomic Encyclopedia of Type Strains, Phase III (KMG-III): the genomes of soil and plant-associated and newly described type strains.</title>
        <authorList>
            <person name="Whitman W."/>
        </authorList>
    </citation>
    <scope>NUCLEOTIDE SEQUENCE [LARGE SCALE GENOMIC DNA]</scope>
    <source>
        <strain evidence="2 3">CECT 8897</strain>
    </source>
</reference>
<keyword evidence="1" id="KW-0732">Signal</keyword>